<reference evidence="4 5" key="1">
    <citation type="journal article" date="2023" name="Antonie Van Leeuwenhoek">
        <title>Flavobacterium potami sp. nov., a multi-metal resistance genes harbouring bacterium isolated from shallow river silt.</title>
        <authorList>
            <person name="Li S."/>
            <person name="Mao S."/>
            <person name="Mu W."/>
            <person name="Guo B."/>
            <person name="Li C."/>
            <person name="Zhu Q."/>
            <person name="Hou X."/>
            <person name="Zhao Y."/>
            <person name="Wei S."/>
            <person name="Liu H."/>
            <person name="Liu A."/>
        </authorList>
    </citation>
    <scope>NUCLEOTIDE SEQUENCE [LARGE SCALE GENOMIC DNA]</scope>
    <source>
        <strain evidence="4 5">17A</strain>
    </source>
</reference>
<protein>
    <submittedName>
        <fullName evidence="4">T9SS type A sorting domain-containing protein</fullName>
    </submittedName>
</protein>
<keyword evidence="5" id="KW-1185">Reference proteome</keyword>
<evidence type="ECO:0000259" key="3">
    <source>
        <dbReference type="Pfam" id="PF18962"/>
    </source>
</evidence>
<evidence type="ECO:0000313" key="4">
    <source>
        <dbReference type="EMBL" id="MBZ4033854.1"/>
    </source>
</evidence>
<organism evidence="4 5">
    <name type="scientific">Flavobacterium potami</name>
    <dbReference type="NCBI Taxonomy" id="2872310"/>
    <lineage>
        <taxon>Bacteria</taxon>
        <taxon>Pseudomonadati</taxon>
        <taxon>Bacteroidota</taxon>
        <taxon>Flavobacteriia</taxon>
        <taxon>Flavobacteriales</taxon>
        <taxon>Flavobacteriaceae</taxon>
        <taxon>Flavobacterium</taxon>
    </lineage>
</organism>
<dbReference type="InterPro" id="IPR026444">
    <property type="entry name" value="Secre_tail"/>
</dbReference>
<dbReference type="RefSeq" id="WP_144219269.1">
    <property type="nucleotide sequence ID" value="NZ_JAINUY010000001.1"/>
</dbReference>
<accession>A0A9X1H6X2</accession>
<dbReference type="EMBL" id="JAINUY010000001">
    <property type="protein sequence ID" value="MBZ4033854.1"/>
    <property type="molecule type" value="Genomic_DNA"/>
</dbReference>
<feature type="signal peptide" evidence="2">
    <location>
        <begin position="1"/>
        <end position="22"/>
    </location>
</feature>
<proteinExistence type="predicted"/>
<dbReference type="Pfam" id="PF18962">
    <property type="entry name" value="Por_Secre_tail"/>
    <property type="match status" value="1"/>
</dbReference>
<evidence type="ECO:0000256" key="2">
    <source>
        <dbReference type="SAM" id="SignalP"/>
    </source>
</evidence>
<dbReference type="AlphaFoldDB" id="A0A9X1H6X2"/>
<feature type="chain" id="PRO_5040739895" evidence="2">
    <location>
        <begin position="23"/>
        <end position="245"/>
    </location>
</feature>
<feature type="domain" description="Secretion system C-terminal sorting" evidence="3">
    <location>
        <begin position="183"/>
        <end position="243"/>
    </location>
</feature>
<dbReference type="Proteomes" id="UP001139366">
    <property type="component" value="Unassembled WGS sequence"/>
</dbReference>
<evidence type="ECO:0000256" key="1">
    <source>
        <dbReference type="ARBA" id="ARBA00022729"/>
    </source>
</evidence>
<comment type="caution">
    <text evidence="4">The sequence shown here is derived from an EMBL/GenBank/DDBJ whole genome shotgun (WGS) entry which is preliminary data.</text>
</comment>
<dbReference type="NCBIfam" id="TIGR04183">
    <property type="entry name" value="Por_Secre_tail"/>
    <property type="match status" value="1"/>
</dbReference>
<gene>
    <name evidence="4" type="ORF">K6T82_03695</name>
</gene>
<evidence type="ECO:0000313" key="5">
    <source>
        <dbReference type="Proteomes" id="UP001139366"/>
    </source>
</evidence>
<keyword evidence="1 2" id="KW-0732">Signal</keyword>
<sequence>MKKITLLLIMFGLSISTTNLTAQVYYSTTMNGGNTYVSMPGSFAGYAWGGIPNYTFDNTTAKTITIEITNFDATNPSVGNTIYINFSRSGFGIAPLGWGSDNLTVLKTLSAADFTNGAATVVISLPTGTLPIAETPGYVQGYNYILQIVGSNPSTDQNYVNYVVGVTETLSTKKTNRNTVAFYPNPATEVVTFNADLETKTYKVLSMSGALVKETAATSSLNVSDLSKGTYIIATDAGSGKLIKE</sequence>
<name>A0A9X1H6X2_9FLAO</name>